<keyword evidence="2" id="KW-1185">Reference proteome</keyword>
<evidence type="ECO:0000313" key="2">
    <source>
        <dbReference type="Proteomes" id="UP000822688"/>
    </source>
</evidence>
<dbReference type="EMBL" id="CM026424">
    <property type="protein sequence ID" value="KAG0579619.1"/>
    <property type="molecule type" value="Genomic_DNA"/>
</dbReference>
<dbReference type="Proteomes" id="UP000822688">
    <property type="component" value="Chromosome 4"/>
</dbReference>
<comment type="caution">
    <text evidence="1">The sequence shown here is derived from an EMBL/GenBank/DDBJ whole genome shotgun (WGS) entry which is preliminary data.</text>
</comment>
<dbReference type="AlphaFoldDB" id="A0A8T0I9H0"/>
<proteinExistence type="predicted"/>
<accession>A0A8T0I9H0</accession>
<protein>
    <submittedName>
        <fullName evidence="1">Uncharacterized protein</fullName>
    </submittedName>
</protein>
<organism evidence="1 2">
    <name type="scientific">Ceratodon purpureus</name>
    <name type="common">Fire moss</name>
    <name type="synonym">Dicranum purpureum</name>
    <dbReference type="NCBI Taxonomy" id="3225"/>
    <lineage>
        <taxon>Eukaryota</taxon>
        <taxon>Viridiplantae</taxon>
        <taxon>Streptophyta</taxon>
        <taxon>Embryophyta</taxon>
        <taxon>Bryophyta</taxon>
        <taxon>Bryophytina</taxon>
        <taxon>Bryopsida</taxon>
        <taxon>Dicranidae</taxon>
        <taxon>Pseudoditrichales</taxon>
        <taxon>Ditrichaceae</taxon>
        <taxon>Ceratodon</taxon>
    </lineage>
</organism>
<name>A0A8T0I9H0_CERPU</name>
<reference evidence="1" key="1">
    <citation type="submission" date="2020-06" db="EMBL/GenBank/DDBJ databases">
        <title>WGS assembly of Ceratodon purpureus strain R40.</title>
        <authorList>
            <person name="Carey S.B."/>
            <person name="Jenkins J."/>
            <person name="Shu S."/>
            <person name="Lovell J.T."/>
            <person name="Sreedasyam A."/>
            <person name="Maumus F."/>
            <person name="Tiley G.P."/>
            <person name="Fernandez-Pozo N."/>
            <person name="Barry K."/>
            <person name="Chen C."/>
            <person name="Wang M."/>
            <person name="Lipzen A."/>
            <person name="Daum C."/>
            <person name="Saski C.A."/>
            <person name="Payton A.C."/>
            <person name="Mcbreen J.C."/>
            <person name="Conrad R.E."/>
            <person name="Kollar L.M."/>
            <person name="Olsson S."/>
            <person name="Huttunen S."/>
            <person name="Landis J.B."/>
            <person name="Wickett N.J."/>
            <person name="Johnson M.G."/>
            <person name="Rensing S.A."/>
            <person name="Grimwood J."/>
            <person name="Schmutz J."/>
            <person name="Mcdaniel S.F."/>
        </authorList>
    </citation>
    <scope>NUCLEOTIDE SEQUENCE</scope>
    <source>
        <strain evidence="1">R40</strain>
    </source>
</reference>
<sequence length="107" mass="12263">MFFHPARRQGISVTKSLSITADVFAYSAQIRLPFQPYRKNIHKTNPKFATISSTAKFHNKKKYPTEYRPKLGFSDAFRQKDNTKFLKTIKRFVSIQVGSTTSLGNST</sequence>
<evidence type="ECO:0000313" key="1">
    <source>
        <dbReference type="EMBL" id="KAG0579619.1"/>
    </source>
</evidence>
<gene>
    <name evidence="1" type="ORF">KC19_4G110400</name>
</gene>